<reference evidence="2 3" key="1">
    <citation type="journal article" date="2019" name="Genome Biol. Evol.">
        <title>The Rhododendron genome and chromosomal organization provide insight into shared whole-genome duplications across the heath family (Ericaceae).</title>
        <authorList>
            <person name="Soza V.L."/>
            <person name="Lindsley D."/>
            <person name="Waalkes A."/>
            <person name="Ramage E."/>
            <person name="Patwardhan R.P."/>
            <person name="Burton J.N."/>
            <person name="Adey A."/>
            <person name="Kumar A."/>
            <person name="Qiu R."/>
            <person name="Shendure J."/>
            <person name="Hall B."/>
        </authorList>
    </citation>
    <scope>NUCLEOTIDE SEQUENCE [LARGE SCALE GENOMIC DNA]</scope>
    <source>
        <strain evidence="2">RSF 1966-606</strain>
    </source>
</reference>
<keyword evidence="3" id="KW-1185">Reference proteome</keyword>
<sequence length="113" mass="12464">RDERSGGERVDRNHENPGRLSQIDSRAACVVKLNSGVDYRGHMMLFLEYFLSLVLGILACLDGYMNIAMEQTEEYVNGQLKNKYAAAVTSVSLDSLDSVLYISTAKRTLGDGA</sequence>
<dbReference type="Proteomes" id="UP000428333">
    <property type="component" value="Linkage Group LG09"/>
</dbReference>
<dbReference type="InterPro" id="IPR016487">
    <property type="entry name" value="Lsm6/sSmF"/>
</dbReference>
<dbReference type="GO" id="GO:0000398">
    <property type="term" value="P:mRNA splicing, via spliceosome"/>
    <property type="evidence" value="ECO:0007669"/>
    <property type="project" value="InterPro"/>
</dbReference>
<comment type="caution">
    <text evidence="2">The sequence shown here is derived from an EMBL/GenBank/DDBJ whole genome shotgun (WGS) entry which is preliminary data.</text>
</comment>
<gene>
    <name evidence="2" type="ORF">C3L33_15297</name>
</gene>
<proteinExistence type="predicted"/>
<dbReference type="SUPFAM" id="SSF50182">
    <property type="entry name" value="Sm-like ribonucleoproteins"/>
    <property type="match status" value="1"/>
</dbReference>
<name>A0A6A4L8Q4_9ERIC</name>
<dbReference type="PANTHER" id="PTHR11021:SF1">
    <property type="entry name" value="U6 SNRNA-ASSOCIATED SM-LIKE PROTEIN LSM6"/>
    <property type="match status" value="1"/>
</dbReference>
<keyword evidence="1" id="KW-1133">Transmembrane helix</keyword>
<accession>A0A6A4L8Q4</accession>
<feature type="transmembrane region" description="Helical" evidence="1">
    <location>
        <begin position="43"/>
        <end position="61"/>
    </location>
</feature>
<keyword evidence="1" id="KW-0472">Membrane</keyword>
<dbReference type="GO" id="GO:0003723">
    <property type="term" value="F:RNA binding"/>
    <property type="evidence" value="ECO:0007669"/>
    <property type="project" value="TreeGrafter"/>
</dbReference>
<organism evidence="2 3">
    <name type="scientific">Rhododendron williamsianum</name>
    <dbReference type="NCBI Taxonomy" id="262921"/>
    <lineage>
        <taxon>Eukaryota</taxon>
        <taxon>Viridiplantae</taxon>
        <taxon>Streptophyta</taxon>
        <taxon>Embryophyta</taxon>
        <taxon>Tracheophyta</taxon>
        <taxon>Spermatophyta</taxon>
        <taxon>Magnoliopsida</taxon>
        <taxon>eudicotyledons</taxon>
        <taxon>Gunneridae</taxon>
        <taxon>Pentapetalae</taxon>
        <taxon>asterids</taxon>
        <taxon>Ericales</taxon>
        <taxon>Ericaceae</taxon>
        <taxon>Ericoideae</taxon>
        <taxon>Rhodoreae</taxon>
        <taxon>Rhododendron</taxon>
    </lineage>
</organism>
<dbReference type="Gene3D" id="2.30.30.100">
    <property type="match status" value="1"/>
</dbReference>
<dbReference type="GO" id="GO:0005688">
    <property type="term" value="C:U6 snRNP"/>
    <property type="evidence" value="ECO:0007669"/>
    <property type="project" value="TreeGrafter"/>
</dbReference>
<dbReference type="PANTHER" id="PTHR11021">
    <property type="entry name" value="SMALL NUCLEAR RIBONUCLEOPROTEIN F SNRNP-F"/>
    <property type="match status" value="1"/>
</dbReference>
<dbReference type="OrthoDB" id="268799at2759"/>
<keyword evidence="1" id="KW-0812">Transmembrane</keyword>
<evidence type="ECO:0000256" key="1">
    <source>
        <dbReference type="SAM" id="Phobius"/>
    </source>
</evidence>
<dbReference type="AlphaFoldDB" id="A0A6A4L8Q4"/>
<dbReference type="GO" id="GO:0000932">
    <property type="term" value="C:P-body"/>
    <property type="evidence" value="ECO:0007669"/>
    <property type="project" value="TreeGrafter"/>
</dbReference>
<dbReference type="InterPro" id="IPR010920">
    <property type="entry name" value="LSM_dom_sf"/>
</dbReference>
<dbReference type="GO" id="GO:0005730">
    <property type="term" value="C:nucleolus"/>
    <property type="evidence" value="ECO:0007669"/>
    <property type="project" value="TreeGrafter"/>
</dbReference>
<dbReference type="EMBL" id="QEFC01002344">
    <property type="protein sequence ID" value="KAE9452804.1"/>
    <property type="molecule type" value="Genomic_DNA"/>
</dbReference>
<evidence type="ECO:0000313" key="2">
    <source>
        <dbReference type="EMBL" id="KAE9452804.1"/>
    </source>
</evidence>
<dbReference type="GO" id="GO:0005732">
    <property type="term" value="C:sno(s)RNA-containing ribonucleoprotein complex"/>
    <property type="evidence" value="ECO:0007669"/>
    <property type="project" value="TreeGrafter"/>
</dbReference>
<protein>
    <recommendedName>
        <fullName evidence="4">LSM domain-containing protein</fullName>
    </recommendedName>
</protein>
<dbReference type="GO" id="GO:0030490">
    <property type="term" value="P:maturation of SSU-rRNA"/>
    <property type="evidence" value="ECO:0007669"/>
    <property type="project" value="TreeGrafter"/>
</dbReference>
<feature type="non-terminal residue" evidence="2">
    <location>
        <position position="1"/>
    </location>
</feature>
<evidence type="ECO:0000313" key="3">
    <source>
        <dbReference type="Proteomes" id="UP000428333"/>
    </source>
</evidence>
<evidence type="ECO:0008006" key="4">
    <source>
        <dbReference type="Google" id="ProtNLM"/>
    </source>
</evidence>
<dbReference type="GO" id="GO:0046540">
    <property type="term" value="C:U4/U6 x U5 tri-snRNP complex"/>
    <property type="evidence" value="ECO:0007669"/>
    <property type="project" value="TreeGrafter"/>
</dbReference>